<sequence length="94" mass="10196">MAGRRRHSLDIPSIQSLLSRIDDGEFVDDGDSDSDDPRDDSDENRDFVFGKDYSESEESSDDEHEGPAASTLPPPHTGDAATSSPLSPYGSFYG</sequence>
<dbReference type="AlphaFoldDB" id="A0A5B7H671"/>
<organism evidence="2 3">
    <name type="scientific">Portunus trituberculatus</name>
    <name type="common">Swimming crab</name>
    <name type="synonym">Neptunus trituberculatus</name>
    <dbReference type="NCBI Taxonomy" id="210409"/>
    <lineage>
        <taxon>Eukaryota</taxon>
        <taxon>Metazoa</taxon>
        <taxon>Ecdysozoa</taxon>
        <taxon>Arthropoda</taxon>
        <taxon>Crustacea</taxon>
        <taxon>Multicrustacea</taxon>
        <taxon>Malacostraca</taxon>
        <taxon>Eumalacostraca</taxon>
        <taxon>Eucarida</taxon>
        <taxon>Decapoda</taxon>
        <taxon>Pleocyemata</taxon>
        <taxon>Brachyura</taxon>
        <taxon>Eubrachyura</taxon>
        <taxon>Portunoidea</taxon>
        <taxon>Portunidae</taxon>
        <taxon>Portuninae</taxon>
        <taxon>Portunus</taxon>
    </lineage>
</organism>
<evidence type="ECO:0000256" key="1">
    <source>
        <dbReference type="SAM" id="MobiDB-lite"/>
    </source>
</evidence>
<evidence type="ECO:0000313" key="2">
    <source>
        <dbReference type="EMBL" id="MPC64354.1"/>
    </source>
</evidence>
<feature type="compositionally biased region" description="Basic and acidic residues" evidence="1">
    <location>
        <begin position="44"/>
        <end position="54"/>
    </location>
</feature>
<feature type="region of interest" description="Disordered" evidence="1">
    <location>
        <begin position="20"/>
        <end position="94"/>
    </location>
</feature>
<comment type="caution">
    <text evidence="2">The sequence shown here is derived from an EMBL/GenBank/DDBJ whole genome shotgun (WGS) entry which is preliminary data.</text>
</comment>
<evidence type="ECO:0000313" key="3">
    <source>
        <dbReference type="Proteomes" id="UP000324222"/>
    </source>
</evidence>
<accession>A0A5B7H671</accession>
<proteinExistence type="predicted"/>
<name>A0A5B7H671_PORTR</name>
<feature type="compositionally biased region" description="Acidic residues" evidence="1">
    <location>
        <begin position="55"/>
        <end position="64"/>
    </location>
</feature>
<gene>
    <name evidence="2" type="ORF">E2C01_058468</name>
</gene>
<reference evidence="2 3" key="1">
    <citation type="submission" date="2019-05" db="EMBL/GenBank/DDBJ databases">
        <title>Another draft genome of Portunus trituberculatus and its Hox gene families provides insights of decapod evolution.</title>
        <authorList>
            <person name="Jeong J.-H."/>
            <person name="Song I."/>
            <person name="Kim S."/>
            <person name="Choi T."/>
            <person name="Kim D."/>
            <person name="Ryu S."/>
            <person name="Kim W."/>
        </authorList>
    </citation>
    <scope>NUCLEOTIDE SEQUENCE [LARGE SCALE GENOMIC DNA]</scope>
    <source>
        <tissue evidence="2">Muscle</tissue>
    </source>
</reference>
<keyword evidence="3" id="KW-1185">Reference proteome</keyword>
<dbReference type="EMBL" id="VSRR010021966">
    <property type="protein sequence ID" value="MPC64354.1"/>
    <property type="molecule type" value="Genomic_DNA"/>
</dbReference>
<feature type="compositionally biased region" description="Acidic residues" evidence="1">
    <location>
        <begin position="24"/>
        <end position="43"/>
    </location>
</feature>
<dbReference type="Proteomes" id="UP000324222">
    <property type="component" value="Unassembled WGS sequence"/>
</dbReference>
<protein>
    <submittedName>
        <fullName evidence="2">Uncharacterized protein</fullName>
    </submittedName>
</protein>